<dbReference type="EMBL" id="JXTB01000469">
    <property type="protein sequence ID" value="PON39327.1"/>
    <property type="molecule type" value="Genomic_DNA"/>
</dbReference>
<comment type="caution">
    <text evidence="2">The sequence shown here is derived from an EMBL/GenBank/DDBJ whole genome shotgun (WGS) entry which is preliminary data.</text>
</comment>
<reference evidence="3" key="1">
    <citation type="submission" date="2016-06" db="EMBL/GenBank/DDBJ databases">
        <title>Parallel loss of symbiosis genes in relatives of nitrogen-fixing non-legume Parasponia.</title>
        <authorList>
            <person name="Van Velzen R."/>
            <person name="Holmer R."/>
            <person name="Bu F."/>
            <person name="Rutten L."/>
            <person name="Van Zeijl A."/>
            <person name="Liu W."/>
            <person name="Santuari L."/>
            <person name="Cao Q."/>
            <person name="Sharma T."/>
            <person name="Shen D."/>
            <person name="Roswanjaya Y."/>
            <person name="Wardhani T."/>
            <person name="Kalhor M.S."/>
            <person name="Jansen J."/>
            <person name="Van den Hoogen J."/>
            <person name="Gungor B."/>
            <person name="Hartog M."/>
            <person name="Hontelez J."/>
            <person name="Verver J."/>
            <person name="Yang W.-C."/>
            <person name="Schijlen E."/>
            <person name="Repin R."/>
            <person name="Schilthuizen M."/>
            <person name="Schranz E."/>
            <person name="Heidstra R."/>
            <person name="Miyata K."/>
            <person name="Fedorova E."/>
            <person name="Kohlen W."/>
            <person name="Bisseling T."/>
            <person name="Smit S."/>
            <person name="Geurts R."/>
        </authorList>
    </citation>
    <scope>NUCLEOTIDE SEQUENCE [LARGE SCALE GENOMIC DNA]</scope>
    <source>
        <strain evidence="3">cv. WU1-14</strain>
    </source>
</reference>
<organism evidence="2 3">
    <name type="scientific">Parasponia andersonii</name>
    <name type="common">Sponia andersonii</name>
    <dbReference type="NCBI Taxonomy" id="3476"/>
    <lineage>
        <taxon>Eukaryota</taxon>
        <taxon>Viridiplantae</taxon>
        <taxon>Streptophyta</taxon>
        <taxon>Embryophyta</taxon>
        <taxon>Tracheophyta</taxon>
        <taxon>Spermatophyta</taxon>
        <taxon>Magnoliopsida</taxon>
        <taxon>eudicotyledons</taxon>
        <taxon>Gunneridae</taxon>
        <taxon>Pentapetalae</taxon>
        <taxon>rosids</taxon>
        <taxon>fabids</taxon>
        <taxon>Rosales</taxon>
        <taxon>Cannabaceae</taxon>
        <taxon>Parasponia</taxon>
    </lineage>
</organism>
<proteinExistence type="predicted"/>
<feature type="region of interest" description="Disordered" evidence="1">
    <location>
        <begin position="33"/>
        <end position="114"/>
    </location>
</feature>
<accession>A0A2P5AS16</accession>
<evidence type="ECO:0000313" key="2">
    <source>
        <dbReference type="EMBL" id="PON39327.1"/>
    </source>
</evidence>
<evidence type="ECO:0000256" key="1">
    <source>
        <dbReference type="SAM" id="MobiDB-lite"/>
    </source>
</evidence>
<dbReference type="Proteomes" id="UP000237105">
    <property type="component" value="Unassembled WGS sequence"/>
</dbReference>
<keyword evidence="3" id="KW-1185">Reference proteome</keyword>
<name>A0A2P5AS16_PARAD</name>
<feature type="compositionally biased region" description="Low complexity" evidence="1">
    <location>
        <begin position="38"/>
        <end position="80"/>
    </location>
</feature>
<gene>
    <name evidence="2" type="ORF">PanWU01x14_305810</name>
</gene>
<protein>
    <submittedName>
        <fullName evidence="2">Uncharacterized protein</fullName>
    </submittedName>
</protein>
<dbReference type="OrthoDB" id="10624039at2759"/>
<evidence type="ECO:0000313" key="3">
    <source>
        <dbReference type="Proteomes" id="UP000237105"/>
    </source>
</evidence>
<dbReference type="AlphaFoldDB" id="A0A2P5AS16"/>
<feature type="compositionally biased region" description="Polar residues" evidence="1">
    <location>
        <begin position="81"/>
        <end position="114"/>
    </location>
</feature>
<feature type="non-terminal residue" evidence="2">
    <location>
        <position position="1"/>
    </location>
</feature>
<sequence length="114" mass="11717">TDTARLSLLLTRSHALSVTLSSFSAVARTSSTLSAGTARASLSPRPAPAASSRLVSSRLVSSQPSPSRLSASRASSPSLSGQTQLSRPNPSSFSPRLKASSSTPIPLQVESQEP</sequence>